<accession>A0A1E7F7J2</accession>
<dbReference type="AlphaFoldDB" id="A0A1E7F7J2"/>
<evidence type="ECO:0000313" key="2">
    <source>
        <dbReference type="EMBL" id="OEU14158.1"/>
    </source>
</evidence>
<dbReference type="KEGG" id="fcy:FRACYDRAFT_262485"/>
<dbReference type="CDD" id="cd00130">
    <property type="entry name" value="PAS"/>
    <property type="match status" value="1"/>
</dbReference>
<dbReference type="InterPro" id="IPR035965">
    <property type="entry name" value="PAS-like_dom_sf"/>
</dbReference>
<dbReference type="SUPFAM" id="SSF55785">
    <property type="entry name" value="PYP-like sensor domain (PAS domain)"/>
    <property type="match status" value="1"/>
</dbReference>
<sequence>MMIIKSIASSKTRRLIASASRSNVERTLQQQQQRLFAQGRVVATGTTNNPSNNSVVENDDWKNDRERFFNTIGENDSLRDSTVYSLAMGSLEGSQFPPLSRNLNEREREQLRISRTQQRMMHTQQLYNTNKNSLTHTTNEWNDDLDDEDNIAGSMAYALSLASSGSFIDNEAVGSSSVKFPSLTRSLNNREMEQLRISQDQLISMEGLSYRPASYPQLRQQKHSHKNMLPRTLREALSPSNEAIVITESSKPFNVFDVNGAWEGLCGYSYAESKGKSLGLLLRGEKTETCTVTALIHQLYVHGEEATAVLTNYTKEGRKFHNRLRVGPIYDEDTGDVSHFVGVLKEVSFTA</sequence>
<dbReference type="InterPro" id="IPR000014">
    <property type="entry name" value="PAS"/>
</dbReference>
<feature type="domain" description="PAS" evidence="1">
    <location>
        <begin position="242"/>
        <end position="348"/>
    </location>
</feature>
<protein>
    <submittedName>
        <fullName evidence="2">PAS-domain-containing protein</fullName>
    </submittedName>
</protein>
<reference evidence="2 3" key="1">
    <citation type="submission" date="2016-09" db="EMBL/GenBank/DDBJ databases">
        <title>Extensive genetic diversity and differential bi-allelic expression allows diatom success in the polar Southern Ocean.</title>
        <authorList>
            <consortium name="DOE Joint Genome Institute"/>
            <person name="Mock T."/>
            <person name="Otillar R.P."/>
            <person name="Strauss J."/>
            <person name="Dupont C."/>
            <person name="Frickenhaus S."/>
            <person name="Maumus F."/>
            <person name="Mcmullan M."/>
            <person name="Sanges R."/>
            <person name="Schmutz J."/>
            <person name="Toseland A."/>
            <person name="Valas R."/>
            <person name="Veluchamy A."/>
            <person name="Ward B.J."/>
            <person name="Allen A."/>
            <person name="Barry K."/>
            <person name="Falciatore A."/>
            <person name="Ferrante M."/>
            <person name="Fortunato A.E."/>
            <person name="Gloeckner G."/>
            <person name="Gruber A."/>
            <person name="Hipkin R."/>
            <person name="Janech M."/>
            <person name="Kroth P."/>
            <person name="Leese F."/>
            <person name="Lindquist E."/>
            <person name="Lyon B.R."/>
            <person name="Martin J."/>
            <person name="Mayer C."/>
            <person name="Parker M."/>
            <person name="Quesneville H."/>
            <person name="Raymond J."/>
            <person name="Uhlig C."/>
            <person name="Valentin K.U."/>
            <person name="Worden A.Z."/>
            <person name="Armbrust E.V."/>
            <person name="Bowler C."/>
            <person name="Green B."/>
            <person name="Moulton V."/>
            <person name="Van Oosterhout C."/>
            <person name="Grigoriev I."/>
        </authorList>
    </citation>
    <scope>NUCLEOTIDE SEQUENCE [LARGE SCALE GENOMIC DNA]</scope>
    <source>
        <strain evidence="2 3">CCMP1102</strain>
    </source>
</reference>
<keyword evidence="3" id="KW-1185">Reference proteome</keyword>
<proteinExistence type="predicted"/>
<dbReference type="EMBL" id="KV784361">
    <property type="protein sequence ID" value="OEU14158.1"/>
    <property type="molecule type" value="Genomic_DNA"/>
</dbReference>
<organism evidence="2 3">
    <name type="scientific">Fragilariopsis cylindrus CCMP1102</name>
    <dbReference type="NCBI Taxonomy" id="635003"/>
    <lineage>
        <taxon>Eukaryota</taxon>
        <taxon>Sar</taxon>
        <taxon>Stramenopiles</taxon>
        <taxon>Ochrophyta</taxon>
        <taxon>Bacillariophyta</taxon>
        <taxon>Bacillariophyceae</taxon>
        <taxon>Bacillariophycidae</taxon>
        <taxon>Bacillariales</taxon>
        <taxon>Bacillariaceae</taxon>
        <taxon>Fragilariopsis</taxon>
    </lineage>
</organism>
<dbReference type="Pfam" id="PF13426">
    <property type="entry name" value="PAS_9"/>
    <property type="match status" value="1"/>
</dbReference>
<dbReference type="NCBIfam" id="TIGR00229">
    <property type="entry name" value="sensory_box"/>
    <property type="match status" value="1"/>
</dbReference>
<gene>
    <name evidence="2" type="ORF">FRACYDRAFT_262485</name>
</gene>
<dbReference type="InParanoid" id="A0A1E7F7J2"/>
<evidence type="ECO:0000259" key="1">
    <source>
        <dbReference type="Pfam" id="PF13426"/>
    </source>
</evidence>
<dbReference type="Gene3D" id="3.30.450.20">
    <property type="entry name" value="PAS domain"/>
    <property type="match status" value="1"/>
</dbReference>
<evidence type="ECO:0000313" key="3">
    <source>
        <dbReference type="Proteomes" id="UP000095751"/>
    </source>
</evidence>
<name>A0A1E7F7J2_9STRA</name>
<dbReference type="Proteomes" id="UP000095751">
    <property type="component" value="Unassembled WGS sequence"/>
</dbReference>
<dbReference type="OrthoDB" id="198984at2759"/>